<dbReference type="SUPFAM" id="SSF51695">
    <property type="entry name" value="PLC-like phosphodiesterases"/>
    <property type="match status" value="1"/>
</dbReference>
<dbReference type="InterPro" id="IPR000909">
    <property type="entry name" value="PLipase_C_PInositol-sp_X_dom"/>
</dbReference>
<dbReference type="InterPro" id="IPR035892">
    <property type="entry name" value="C2_domain_sf"/>
</dbReference>
<dbReference type="SUPFAM" id="SSF49562">
    <property type="entry name" value="C2 domain (Calcium/lipid-binding domain, CaLB)"/>
    <property type="match status" value="1"/>
</dbReference>
<dbReference type="Pfam" id="PF00387">
    <property type="entry name" value="PI-PLC-Y"/>
    <property type="match status" value="1"/>
</dbReference>
<dbReference type="Gene3D" id="2.60.40.150">
    <property type="entry name" value="C2 domain"/>
    <property type="match status" value="1"/>
</dbReference>
<dbReference type="EMBL" id="KV878339">
    <property type="protein sequence ID" value="OJJ48207.1"/>
    <property type="molecule type" value="Genomic_DNA"/>
</dbReference>
<evidence type="ECO:0000313" key="5">
    <source>
        <dbReference type="Proteomes" id="UP000184188"/>
    </source>
</evidence>
<dbReference type="OrthoDB" id="269822at2759"/>
<keyword evidence="5" id="KW-1185">Reference proteome</keyword>
<reference evidence="5" key="1">
    <citation type="journal article" date="2017" name="Genome Biol.">
        <title>Comparative genomics reveals high biological diversity and specific adaptations in the industrially and medically important fungal genus Aspergillus.</title>
        <authorList>
            <person name="de Vries R.P."/>
            <person name="Riley R."/>
            <person name="Wiebenga A."/>
            <person name="Aguilar-Osorio G."/>
            <person name="Amillis S."/>
            <person name="Uchima C.A."/>
            <person name="Anderluh G."/>
            <person name="Asadollahi M."/>
            <person name="Askin M."/>
            <person name="Barry K."/>
            <person name="Battaglia E."/>
            <person name="Bayram O."/>
            <person name="Benocci T."/>
            <person name="Braus-Stromeyer S.A."/>
            <person name="Caldana C."/>
            <person name="Canovas D."/>
            <person name="Cerqueira G.C."/>
            <person name="Chen F."/>
            <person name="Chen W."/>
            <person name="Choi C."/>
            <person name="Clum A."/>
            <person name="Dos Santos R.A."/>
            <person name="Damasio A.R."/>
            <person name="Diallinas G."/>
            <person name="Emri T."/>
            <person name="Fekete E."/>
            <person name="Flipphi M."/>
            <person name="Freyberg S."/>
            <person name="Gallo A."/>
            <person name="Gournas C."/>
            <person name="Habgood R."/>
            <person name="Hainaut M."/>
            <person name="Harispe M.L."/>
            <person name="Henrissat B."/>
            <person name="Hilden K.S."/>
            <person name="Hope R."/>
            <person name="Hossain A."/>
            <person name="Karabika E."/>
            <person name="Karaffa L."/>
            <person name="Karanyi Z."/>
            <person name="Krasevec N."/>
            <person name="Kuo A."/>
            <person name="Kusch H."/>
            <person name="LaButti K."/>
            <person name="Lagendijk E.L."/>
            <person name="Lapidus A."/>
            <person name="Levasseur A."/>
            <person name="Lindquist E."/>
            <person name="Lipzen A."/>
            <person name="Logrieco A.F."/>
            <person name="MacCabe A."/>
            <person name="Maekelae M.R."/>
            <person name="Malavazi I."/>
            <person name="Melin P."/>
            <person name="Meyer V."/>
            <person name="Mielnichuk N."/>
            <person name="Miskei M."/>
            <person name="Molnar A.P."/>
            <person name="Mule G."/>
            <person name="Ngan C.Y."/>
            <person name="Orejas M."/>
            <person name="Orosz E."/>
            <person name="Ouedraogo J.P."/>
            <person name="Overkamp K.M."/>
            <person name="Park H.-S."/>
            <person name="Perrone G."/>
            <person name="Piumi F."/>
            <person name="Punt P.J."/>
            <person name="Ram A.F."/>
            <person name="Ramon A."/>
            <person name="Rauscher S."/>
            <person name="Record E."/>
            <person name="Riano-Pachon D.M."/>
            <person name="Robert V."/>
            <person name="Roehrig J."/>
            <person name="Ruller R."/>
            <person name="Salamov A."/>
            <person name="Salih N.S."/>
            <person name="Samson R.A."/>
            <person name="Sandor E."/>
            <person name="Sanguinetti M."/>
            <person name="Schuetze T."/>
            <person name="Sepcic K."/>
            <person name="Shelest E."/>
            <person name="Sherlock G."/>
            <person name="Sophianopoulou V."/>
            <person name="Squina F.M."/>
            <person name="Sun H."/>
            <person name="Susca A."/>
            <person name="Todd R.B."/>
            <person name="Tsang A."/>
            <person name="Unkles S.E."/>
            <person name="van de Wiele N."/>
            <person name="van Rossen-Uffink D."/>
            <person name="Oliveira J.V."/>
            <person name="Vesth T.C."/>
            <person name="Visser J."/>
            <person name="Yu J.-H."/>
            <person name="Zhou M."/>
            <person name="Andersen M.R."/>
            <person name="Archer D.B."/>
            <person name="Baker S.E."/>
            <person name="Benoit I."/>
            <person name="Brakhage A.A."/>
            <person name="Braus G.H."/>
            <person name="Fischer R."/>
            <person name="Frisvad J.C."/>
            <person name="Goldman G.H."/>
            <person name="Houbraken J."/>
            <person name="Oakley B."/>
            <person name="Pocsi I."/>
            <person name="Scazzocchio C."/>
            <person name="Seiboth B."/>
            <person name="vanKuyk P.A."/>
            <person name="Wortman J."/>
            <person name="Dyer P.S."/>
            <person name="Grigoriev I.V."/>
        </authorList>
    </citation>
    <scope>NUCLEOTIDE SEQUENCE [LARGE SCALE GENOMIC DNA]</scope>
    <source>
        <strain evidence="5">CBS 506.65</strain>
    </source>
</reference>
<organism evidence="4 5">
    <name type="scientific">Penicilliopsis zonata CBS 506.65</name>
    <dbReference type="NCBI Taxonomy" id="1073090"/>
    <lineage>
        <taxon>Eukaryota</taxon>
        <taxon>Fungi</taxon>
        <taxon>Dikarya</taxon>
        <taxon>Ascomycota</taxon>
        <taxon>Pezizomycotina</taxon>
        <taxon>Eurotiomycetes</taxon>
        <taxon>Eurotiomycetidae</taxon>
        <taxon>Eurotiales</taxon>
        <taxon>Aspergillaceae</taxon>
        <taxon>Penicilliopsis</taxon>
    </lineage>
</organism>
<name>A0A1L9SMD9_9EURO</name>
<feature type="domain" description="PI-PLC Y-box" evidence="3">
    <location>
        <begin position="344"/>
        <end position="457"/>
    </location>
</feature>
<dbReference type="EC" id="3.1.4.11" evidence="1"/>
<dbReference type="PANTHER" id="PTHR10336:SF82">
    <property type="entry name" value="PHOSPHOINOSITIDE PHOSPHOLIPASE C"/>
    <property type="match status" value="1"/>
</dbReference>
<dbReference type="GO" id="GO:0051209">
    <property type="term" value="P:release of sequestered calcium ion into cytosol"/>
    <property type="evidence" value="ECO:0007669"/>
    <property type="project" value="TreeGrafter"/>
</dbReference>
<keyword evidence="1" id="KW-0442">Lipid degradation</keyword>
<feature type="non-terminal residue" evidence="4">
    <location>
        <position position="1"/>
    </location>
</feature>
<keyword evidence="1" id="KW-0378">Hydrolase</keyword>
<sequence length="626" mass="67841">FSPSISSHLARIYKSLSSEASTAQHGPPSAAADRCGQGSELASSFASLSAFSAYMASSASDALAPVKEQDLSAPITDYYVSSSHNTYLTGNQLYSEAAASAYTHVLLNGGRCVEIDVWDGDYESSSSADLSPGDRKSFHGEKELAAKTLARLSSKLEGLMHHQTGSRERPSSNSPSSRGAAAAVAHTSDADPQIPARAEPRVLHGHTLTKSTSFRDVCCAIRDSAFVASDLPIIVSLEIHACLEQQETMVEIIKDVWQGLLVEVTPELENSTRLPSLGELKRKILLKVKSVPASIGEQAVSAAAGEPQEPNKGEPKTKEPIPGGTPIGSEAPPTAKPSKVLQALSKLAVYTKGYHFRHFAQPEAKLPTHVFSLSESATKDAHENHGEALFEHNRSFWMRVFPSGMRITSSNLDPSFCWRRGVQMAALNWQNVDKGMMLNQGMFPRKQGWVLKPPGYRSSDLSPSDLNALPIKRQTLDLSIEIFAAQKIPLPPGESNGNRFHPYVSCQLHVEQPDDTDIAAIAAANRDELSDSDNTTWKRTTKSATGTDPDFGAAKLQFPSVAGIVDALSFVRFKIKDDEIGRDALAAWACIRLDCLQQGYRLVHLWDAQGVQTDGVLLVRIEKTLS</sequence>
<dbReference type="GO" id="GO:0048015">
    <property type="term" value="P:phosphatidylinositol-mediated signaling"/>
    <property type="evidence" value="ECO:0007669"/>
    <property type="project" value="TreeGrafter"/>
</dbReference>
<dbReference type="FunFam" id="2.60.40.150:FF:000220">
    <property type="entry name" value="Phosphoinositide phospholipase C"/>
    <property type="match status" value="1"/>
</dbReference>
<comment type="catalytic activity">
    <reaction evidence="1">
        <text>a 1,2-diacyl-sn-glycero-3-phospho-(1D-myo-inositol-4,5-bisphosphate) + H2O = 1D-myo-inositol 1,4,5-trisphosphate + a 1,2-diacyl-sn-glycerol + H(+)</text>
        <dbReference type="Rhea" id="RHEA:33179"/>
        <dbReference type="ChEBI" id="CHEBI:15377"/>
        <dbReference type="ChEBI" id="CHEBI:15378"/>
        <dbReference type="ChEBI" id="CHEBI:17815"/>
        <dbReference type="ChEBI" id="CHEBI:58456"/>
        <dbReference type="ChEBI" id="CHEBI:203600"/>
        <dbReference type="EC" id="3.1.4.11"/>
    </reaction>
</comment>
<feature type="non-terminal residue" evidence="4">
    <location>
        <position position="626"/>
    </location>
</feature>
<proteinExistence type="predicted"/>
<feature type="region of interest" description="Disordered" evidence="2">
    <location>
        <begin position="299"/>
        <end position="336"/>
    </location>
</feature>
<feature type="compositionally biased region" description="Low complexity" evidence="2">
    <location>
        <begin position="171"/>
        <end position="185"/>
    </location>
</feature>
<dbReference type="AlphaFoldDB" id="A0A1L9SMD9"/>
<dbReference type="Proteomes" id="UP000184188">
    <property type="component" value="Unassembled WGS sequence"/>
</dbReference>
<accession>A0A1L9SMD9</accession>
<dbReference type="VEuPathDB" id="FungiDB:ASPZODRAFT_30286"/>
<dbReference type="Gene3D" id="3.20.20.190">
    <property type="entry name" value="Phosphatidylinositol (PI) phosphodiesterase"/>
    <property type="match status" value="1"/>
</dbReference>
<dbReference type="CDD" id="cd00275">
    <property type="entry name" value="C2_PLC_like"/>
    <property type="match status" value="1"/>
</dbReference>
<dbReference type="RefSeq" id="XP_022582717.1">
    <property type="nucleotide sequence ID" value="XM_022728200.1"/>
</dbReference>
<evidence type="ECO:0000259" key="3">
    <source>
        <dbReference type="PROSITE" id="PS50008"/>
    </source>
</evidence>
<dbReference type="InterPro" id="IPR017946">
    <property type="entry name" value="PLC-like_Pdiesterase_TIM-brl"/>
</dbReference>
<dbReference type="PRINTS" id="PR00390">
    <property type="entry name" value="PHPHLIPASEC"/>
</dbReference>
<dbReference type="Pfam" id="PF00388">
    <property type="entry name" value="PI-PLC-X"/>
    <property type="match status" value="1"/>
</dbReference>
<dbReference type="PROSITE" id="PS50008">
    <property type="entry name" value="PIPLC_Y_DOMAIN"/>
    <property type="match status" value="1"/>
</dbReference>
<dbReference type="GO" id="GO:0016042">
    <property type="term" value="P:lipid catabolic process"/>
    <property type="evidence" value="ECO:0007669"/>
    <property type="project" value="UniProtKB-KW"/>
</dbReference>
<dbReference type="GO" id="GO:0004435">
    <property type="term" value="F:phosphatidylinositol-4,5-bisphosphate phospholipase C activity"/>
    <property type="evidence" value="ECO:0007669"/>
    <property type="project" value="UniProtKB-EC"/>
</dbReference>
<feature type="compositionally biased region" description="Basic and acidic residues" evidence="2">
    <location>
        <begin position="309"/>
        <end position="319"/>
    </location>
</feature>
<keyword evidence="1" id="KW-0443">Lipid metabolism</keyword>
<dbReference type="InterPro" id="IPR001192">
    <property type="entry name" value="PI-PLC_fam"/>
</dbReference>
<dbReference type="SMART" id="SM00149">
    <property type="entry name" value="PLCYc"/>
    <property type="match status" value="1"/>
</dbReference>
<evidence type="ECO:0000256" key="2">
    <source>
        <dbReference type="SAM" id="MobiDB-lite"/>
    </source>
</evidence>
<dbReference type="GeneID" id="34614664"/>
<dbReference type="PROSITE" id="PS50007">
    <property type="entry name" value="PIPLC_X_DOMAIN"/>
    <property type="match status" value="1"/>
</dbReference>
<dbReference type="STRING" id="1073090.A0A1L9SMD9"/>
<protein>
    <recommendedName>
        <fullName evidence="1">Phosphoinositide phospholipase C</fullName>
        <ecNumber evidence="1">3.1.4.11</ecNumber>
    </recommendedName>
</protein>
<dbReference type="SMART" id="SM00148">
    <property type="entry name" value="PLCXc"/>
    <property type="match status" value="1"/>
</dbReference>
<evidence type="ECO:0000256" key="1">
    <source>
        <dbReference type="RuleBase" id="RU361133"/>
    </source>
</evidence>
<evidence type="ECO:0000313" key="4">
    <source>
        <dbReference type="EMBL" id="OJJ48207.1"/>
    </source>
</evidence>
<feature type="region of interest" description="Disordered" evidence="2">
    <location>
        <begin position="159"/>
        <end position="195"/>
    </location>
</feature>
<gene>
    <name evidence="4" type="ORF">ASPZODRAFT_30286</name>
</gene>
<dbReference type="InterPro" id="IPR001711">
    <property type="entry name" value="PLipase_C_Pinositol-sp_Y"/>
</dbReference>
<dbReference type="CDD" id="cd08598">
    <property type="entry name" value="PI-PLC1c_yeast"/>
    <property type="match status" value="1"/>
</dbReference>
<dbReference type="PANTHER" id="PTHR10336">
    <property type="entry name" value="PHOSPHOINOSITIDE-SPECIFIC PHOSPHOLIPASE C FAMILY PROTEIN"/>
    <property type="match status" value="1"/>
</dbReference>